<evidence type="ECO:0000313" key="5">
    <source>
        <dbReference type="Proteomes" id="UP000652198"/>
    </source>
</evidence>
<dbReference type="PANTHER" id="PTHR13903">
    <property type="entry name" value="PIRIN-RELATED"/>
    <property type="match status" value="1"/>
</dbReference>
<dbReference type="InterPro" id="IPR011051">
    <property type="entry name" value="RmlC_Cupin_sf"/>
</dbReference>
<evidence type="ECO:0000256" key="2">
    <source>
        <dbReference type="RuleBase" id="RU003457"/>
    </source>
</evidence>
<evidence type="ECO:0000256" key="1">
    <source>
        <dbReference type="ARBA" id="ARBA00008416"/>
    </source>
</evidence>
<comment type="similarity">
    <text evidence="1 2">Belongs to the pirin family.</text>
</comment>
<gene>
    <name evidence="4" type="ORF">GNZ12_34660</name>
</gene>
<dbReference type="Proteomes" id="UP000652198">
    <property type="component" value="Unassembled WGS sequence"/>
</dbReference>
<protein>
    <submittedName>
        <fullName evidence="4">Pirin family protein</fullName>
    </submittedName>
</protein>
<dbReference type="EMBL" id="WOEY01000134">
    <property type="protein sequence ID" value="NPT46381.1"/>
    <property type="molecule type" value="Genomic_DNA"/>
</dbReference>
<dbReference type="Pfam" id="PF02678">
    <property type="entry name" value="Pirin"/>
    <property type="match status" value="1"/>
</dbReference>
<proteinExistence type="inferred from homology"/>
<dbReference type="PANTHER" id="PTHR13903:SF8">
    <property type="entry name" value="PIRIN"/>
    <property type="match status" value="1"/>
</dbReference>
<dbReference type="InterPro" id="IPR012093">
    <property type="entry name" value="Pirin"/>
</dbReference>
<feature type="domain" description="Pirin N-terminal" evidence="3">
    <location>
        <begin position="29"/>
        <end position="115"/>
    </location>
</feature>
<dbReference type="InterPro" id="IPR014710">
    <property type="entry name" value="RmlC-like_jellyroll"/>
</dbReference>
<evidence type="ECO:0000313" key="4">
    <source>
        <dbReference type="EMBL" id="NPT46381.1"/>
    </source>
</evidence>
<organism evidence="4 5">
    <name type="scientific">Paraburkholderia solitsugae</name>
    <dbReference type="NCBI Taxonomy" id="2675748"/>
    <lineage>
        <taxon>Bacteria</taxon>
        <taxon>Pseudomonadati</taxon>
        <taxon>Pseudomonadota</taxon>
        <taxon>Betaproteobacteria</taxon>
        <taxon>Burkholderiales</taxon>
        <taxon>Burkholderiaceae</taxon>
        <taxon>Paraburkholderia</taxon>
    </lineage>
</organism>
<evidence type="ECO:0000259" key="3">
    <source>
        <dbReference type="Pfam" id="PF02678"/>
    </source>
</evidence>
<accession>A0ABX2C203</accession>
<dbReference type="PIRSF" id="PIRSF006232">
    <property type="entry name" value="Pirin"/>
    <property type="match status" value="1"/>
</dbReference>
<dbReference type="SUPFAM" id="SSF51182">
    <property type="entry name" value="RmlC-like cupins"/>
    <property type="match status" value="1"/>
</dbReference>
<name>A0ABX2C203_9BURK</name>
<reference evidence="4 5" key="1">
    <citation type="submission" date="2019-11" db="EMBL/GenBank/DDBJ databases">
        <title>Metabolism of dissolved organic matter in forest soils.</title>
        <authorList>
            <person name="Cyle K.T."/>
            <person name="Wilhelm R.C."/>
            <person name="Martinez C.E."/>
        </authorList>
    </citation>
    <scope>NUCLEOTIDE SEQUENCE [LARGE SCALE GENOMIC DNA]</scope>
    <source>
        <strain evidence="4 5">1N</strain>
    </source>
</reference>
<keyword evidence="5" id="KW-1185">Reference proteome</keyword>
<comment type="caution">
    <text evidence="4">The sequence shown here is derived from an EMBL/GenBank/DDBJ whole genome shotgun (WGS) entry which is preliminary data.</text>
</comment>
<dbReference type="InterPro" id="IPR003829">
    <property type="entry name" value="Pirin_N_dom"/>
</dbReference>
<sequence>MLGPRRIVFRTRGRAHGGITRLASPSDLGDLIKPFVFLDHAVVVPTGKPMFGMHPHSGIATLTTVLSGAISYQDTTGKHGELHAGGLEWMKAGNGVWHDGDVLPGEAVRLFQLWVALPPAQENSPAESQYISPSQVQRDGPLRVILGRHGAATSDIRAPEGINYFHVQLSAGESWRYVPPAGHNVSWLAIDKGRLHASEPIEAGQLAVFEESDGAPIELQAEHATSFVIGSAIKHPYPLVLGHYSVHTNADALAQGEAEIRRIGRDLAGVK</sequence>
<dbReference type="Gene3D" id="2.60.120.10">
    <property type="entry name" value="Jelly Rolls"/>
    <property type="match status" value="1"/>
</dbReference>